<dbReference type="Pfam" id="PF02803">
    <property type="entry name" value="Thiolase_C"/>
    <property type="match status" value="1"/>
</dbReference>
<evidence type="ECO:0000256" key="1">
    <source>
        <dbReference type="ARBA" id="ARBA00010982"/>
    </source>
</evidence>
<feature type="active site" description="Proton acceptor" evidence="6">
    <location>
        <position position="348"/>
    </location>
</feature>
<proteinExistence type="inferred from homology"/>
<dbReference type="InterPro" id="IPR020613">
    <property type="entry name" value="Thiolase_CS"/>
</dbReference>
<evidence type="ECO:0000256" key="5">
    <source>
        <dbReference type="ARBA" id="ARBA00030755"/>
    </source>
</evidence>
<dbReference type="InterPro" id="IPR016039">
    <property type="entry name" value="Thiolase-like"/>
</dbReference>
<dbReference type="Pfam" id="PF00108">
    <property type="entry name" value="Thiolase_N"/>
    <property type="match status" value="1"/>
</dbReference>
<dbReference type="PANTHER" id="PTHR18919:SF107">
    <property type="entry name" value="ACETYL-COA ACETYLTRANSFERASE, CYTOSOLIC"/>
    <property type="match status" value="1"/>
</dbReference>
<dbReference type="EC" id="2.3.1.9" evidence="2"/>
<dbReference type="PROSITE" id="PS00737">
    <property type="entry name" value="THIOLASE_2"/>
    <property type="match status" value="1"/>
</dbReference>
<feature type="active site" description="Acyl-thioester intermediate" evidence="6">
    <location>
        <position position="88"/>
    </location>
</feature>
<gene>
    <name evidence="10" type="ORF">LC0644_2321</name>
</gene>
<evidence type="ECO:0000313" key="11">
    <source>
        <dbReference type="Proteomes" id="UP000032552"/>
    </source>
</evidence>
<sequence>MEEVVILSAKRTPIGKLGGDLTGASAVDLGVAAAQAAIKAARIDPALLNQAIFGNVMQAGSGQNVARQIGLKSGMATSSTAMTVNEVCGSGLKAVRLGQAAIQLGEADAVLVGGTESMSQVPYYAEAVRSGHKFGDTMLVDGLSRDGLNDAFSQQPMGITAENVATQFNVSRQEQDEFALRSHLRAAAAAAEGRFKSQIAPVTIAARHGDVIVDRDSAIRPDTSLAKLAQLPPVFEVGGTVTAGNASGINDGAAALILMAKSKAEQLGLHYLATITGFAEAGIDPAIMGYAPKLAIDKILQATGGSIAAIDQIELNEAFASQSVAVARDLGLKDEQFNINGGALALGHPLGASGARILISLLYDLAERNQRQGIAALCVGGGIGIAMQIAMHV</sequence>
<dbReference type="InterPro" id="IPR020617">
    <property type="entry name" value="Thiolase_C"/>
</dbReference>
<comment type="similarity">
    <text evidence="1 7">Belongs to the thiolase-like superfamily. Thiolase family.</text>
</comment>
<dbReference type="Gene3D" id="3.40.47.10">
    <property type="match status" value="2"/>
</dbReference>
<dbReference type="InterPro" id="IPR020616">
    <property type="entry name" value="Thiolase_N"/>
</dbReference>
<dbReference type="InterPro" id="IPR020615">
    <property type="entry name" value="Thiolase_acyl_enz_int_AS"/>
</dbReference>
<dbReference type="RefSeq" id="WP_045624571.1">
    <property type="nucleotide sequence ID" value="NZ_BAYM01000247.1"/>
</dbReference>
<feature type="domain" description="Thiolase C-terminal" evidence="9">
    <location>
        <begin position="270"/>
        <end position="389"/>
    </location>
</feature>
<dbReference type="PIRSF" id="PIRSF000429">
    <property type="entry name" value="Ac-CoA_Ac_transf"/>
    <property type="match status" value="1"/>
</dbReference>
<evidence type="ECO:0000256" key="7">
    <source>
        <dbReference type="RuleBase" id="RU003557"/>
    </source>
</evidence>
<reference evidence="11" key="1">
    <citation type="submission" date="2014-05" db="EMBL/GenBank/DDBJ databases">
        <title>Whole genome sequencing of Lactobacillus casei NRIC0644.</title>
        <authorList>
            <person name="Atarashi H."/>
            <person name="Yoshida Y."/>
            <person name="Fujimura S."/>
            <person name="Tanaka N."/>
            <person name="Shiwa Y."/>
            <person name="Yoshikawa H."/>
            <person name="Okada S."/>
            <person name="Nakagawa J."/>
        </authorList>
    </citation>
    <scope>NUCLEOTIDE SEQUENCE [LARGE SCALE GENOMIC DNA]</scope>
    <source>
        <strain evidence="11">NRIC0644</strain>
    </source>
</reference>
<evidence type="ECO:0000259" key="9">
    <source>
        <dbReference type="Pfam" id="PF02803"/>
    </source>
</evidence>
<dbReference type="CDD" id="cd00751">
    <property type="entry name" value="thiolase"/>
    <property type="match status" value="1"/>
</dbReference>
<dbReference type="NCBIfam" id="TIGR01930">
    <property type="entry name" value="AcCoA-C-Actrans"/>
    <property type="match status" value="1"/>
</dbReference>
<evidence type="ECO:0000256" key="4">
    <source>
        <dbReference type="ARBA" id="ARBA00023315"/>
    </source>
</evidence>
<dbReference type="AlphaFoldDB" id="A0A0C9QD89"/>
<dbReference type="FunFam" id="3.40.47.10:FF:000010">
    <property type="entry name" value="Acetyl-CoA acetyltransferase (Thiolase)"/>
    <property type="match status" value="1"/>
</dbReference>
<organism evidence="10 11">
    <name type="scientific">Lacticaseibacillus paracasei NRIC 0644</name>
    <dbReference type="NCBI Taxonomy" id="1435038"/>
    <lineage>
        <taxon>Bacteria</taxon>
        <taxon>Bacillati</taxon>
        <taxon>Bacillota</taxon>
        <taxon>Bacilli</taxon>
        <taxon>Lactobacillales</taxon>
        <taxon>Lactobacillaceae</taxon>
        <taxon>Lacticaseibacillus</taxon>
    </lineage>
</organism>
<dbReference type="PROSITE" id="PS00098">
    <property type="entry name" value="THIOLASE_1"/>
    <property type="match status" value="1"/>
</dbReference>
<dbReference type="EMBL" id="BAYM01000247">
    <property type="protein sequence ID" value="GAN37732.1"/>
    <property type="molecule type" value="Genomic_DNA"/>
</dbReference>
<dbReference type="PROSITE" id="PS00099">
    <property type="entry name" value="THIOLASE_3"/>
    <property type="match status" value="1"/>
</dbReference>
<feature type="active site" description="Proton acceptor" evidence="6">
    <location>
        <position position="378"/>
    </location>
</feature>
<comment type="caution">
    <text evidence="10">The sequence shown here is derived from an EMBL/GenBank/DDBJ whole genome shotgun (WGS) entry which is preliminary data.</text>
</comment>
<keyword evidence="3 7" id="KW-0808">Transferase</keyword>
<keyword evidence="4 7" id="KW-0012">Acyltransferase</keyword>
<protein>
    <recommendedName>
        <fullName evidence="2">acetyl-CoA C-acetyltransferase</fullName>
        <ecNumber evidence="2">2.3.1.9</ecNumber>
    </recommendedName>
    <alternativeName>
        <fullName evidence="5">Acetoacetyl-CoA thiolase</fullName>
    </alternativeName>
</protein>
<accession>A0A0C9QD89</accession>
<dbReference type="Proteomes" id="UP000032552">
    <property type="component" value="Unassembled WGS sequence"/>
</dbReference>
<dbReference type="SUPFAM" id="SSF53901">
    <property type="entry name" value="Thiolase-like"/>
    <property type="match status" value="2"/>
</dbReference>
<evidence type="ECO:0000256" key="2">
    <source>
        <dbReference type="ARBA" id="ARBA00012705"/>
    </source>
</evidence>
<feature type="domain" description="Thiolase N-terminal" evidence="8">
    <location>
        <begin position="4"/>
        <end position="262"/>
    </location>
</feature>
<evidence type="ECO:0000313" key="10">
    <source>
        <dbReference type="EMBL" id="GAN37732.1"/>
    </source>
</evidence>
<dbReference type="PANTHER" id="PTHR18919">
    <property type="entry name" value="ACETYL-COA C-ACYLTRANSFERASE"/>
    <property type="match status" value="1"/>
</dbReference>
<evidence type="ECO:0000256" key="3">
    <source>
        <dbReference type="ARBA" id="ARBA00022679"/>
    </source>
</evidence>
<dbReference type="GO" id="GO:0003985">
    <property type="term" value="F:acetyl-CoA C-acetyltransferase activity"/>
    <property type="evidence" value="ECO:0007669"/>
    <property type="project" value="UniProtKB-EC"/>
</dbReference>
<dbReference type="InterPro" id="IPR020610">
    <property type="entry name" value="Thiolase_AS"/>
</dbReference>
<evidence type="ECO:0000256" key="6">
    <source>
        <dbReference type="PIRSR" id="PIRSR000429-1"/>
    </source>
</evidence>
<dbReference type="InterPro" id="IPR002155">
    <property type="entry name" value="Thiolase"/>
</dbReference>
<evidence type="ECO:0000259" key="8">
    <source>
        <dbReference type="Pfam" id="PF00108"/>
    </source>
</evidence>
<name>A0A0C9QD89_LACPA</name>